<proteinExistence type="predicted"/>
<sequence length="153" mass="17414">PIQTDIGPYSARISPIDQRTLIRSITHSTASDQYIGAHWTFIEKLVSKPLHLYIYIYIMSLFSRILNYLAQELIVNNLANSRTFQRGALRVHETITDSKQAADRIIRSAQQKLAESDLPNSEEAVKAFERFKEGILKNSEIASKRSPPKDGRN</sequence>
<reference evidence="1" key="1">
    <citation type="submission" date="2015-04" db="EMBL/GenBank/DDBJ databases">
        <title>The genome sequence of the plant pathogenic Rhizarian Plasmodiophora brassicae reveals insights in its biotrophic life cycle and the origin of chitin synthesis.</title>
        <authorList>
            <person name="Schwelm A."/>
            <person name="Fogelqvist J."/>
            <person name="Knaust A."/>
            <person name="Julke S."/>
            <person name="Lilja T."/>
            <person name="Dhandapani V."/>
            <person name="Bonilla-Rosso G."/>
            <person name="Karlsson M."/>
            <person name="Shevchenko A."/>
            <person name="Choi S.R."/>
            <person name="Kim H.G."/>
            <person name="Park J.Y."/>
            <person name="Lim Y.P."/>
            <person name="Ludwig-Muller J."/>
            <person name="Dixelius C."/>
        </authorList>
    </citation>
    <scope>NUCLEOTIDE SEQUENCE</scope>
    <source>
        <tissue evidence="1">Potato root galls</tissue>
    </source>
</reference>
<name>A0A0H5RPW6_9EUKA</name>
<protein>
    <submittedName>
        <fullName evidence="1">Uncharacterized protein</fullName>
    </submittedName>
</protein>
<accession>A0A0H5RPW6</accession>
<feature type="non-terminal residue" evidence="1">
    <location>
        <position position="1"/>
    </location>
</feature>
<dbReference type="PANTHER" id="PTHR34966">
    <property type="entry name" value="OSJNBA0043L24.15 PROTEIN"/>
    <property type="match status" value="1"/>
</dbReference>
<evidence type="ECO:0000313" key="1">
    <source>
        <dbReference type="EMBL" id="CRZ10774.1"/>
    </source>
</evidence>
<organism evidence="1">
    <name type="scientific">Spongospora subterranea</name>
    <dbReference type="NCBI Taxonomy" id="70186"/>
    <lineage>
        <taxon>Eukaryota</taxon>
        <taxon>Sar</taxon>
        <taxon>Rhizaria</taxon>
        <taxon>Endomyxa</taxon>
        <taxon>Phytomyxea</taxon>
        <taxon>Plasmodiophorida</taxon>
        <taxon>Plasmodiophoridae</taxon>
        <taxon>Spongospora</taxon>
    </lineage>
</organism>
<dbReference type="EMBL" id="HACM01010332">
    <property type="protein sequence ID" value="CRZ10774.1"/>
    <property type="molecule type" value="Transcribed_RNA"/>
</dbReference>
<dbReference type="PANTHER" id="PTHR34966:SF1">
    <property type="entry name" value="OS04G0508100 PROTEIN"/>
    <property type="match status" value="1"/>
</dbReference>
<dbReference type="AlphaFoldDB" id="A0A0H5RPW6"/>